<organism evidence="2 3">
    <name type="scientific">Lactuca virosa</name>
    <dbReference type="NCBI Taxonomy" id="75947"/>
    <lineage>
        <taxon>Eukaryota</taxon>
        <taxon>Viridiplantae</taxon>
        <taxon>Streptophyta</taxon>
        <taxon>Embryophyta</taxon>
        <taxon>Tracheophyta</taxon>
        <taxon>Spermatophyta</taxon>
        <taxon>Magnoliopsida</taxon>
        <taxon>eudicotyledons</taxon>
        <taxon>Gunneridae</taxon>
        <taxon>Pentapetalae</taxon>
        <taxon>asterids</taxon>
        <taxon>campanulids</taxon>
        <taxon>Asterales</taxon>
        <taxon>Asteraceae</taxon>
        <taxon>Cichorioideae</taxon>
        <taxon>Cichorieae</taxon>
        <taxon>Lactucinae</taxon>
        <taxon>Lactuca</taxon>
    </lineage>
</organism>
<gene>
    <name evidence="2" type="ORF">LVIROSA_LOCUS30228</name>
</gene>
<evidence type="ECO:0000256" key="1">
    <source>
        <dbReference type="SAM" id="MobiDB-lite"/>
    </source>
</evidence>
<feature type="compositionally biased region" description="Basic and acidic residues" evidence="1">
    <location>
        <begin position="83"/>
        <end position="92"/>
    </location>
</feature>
<evidence type="ECO:0000313" key="2">
    <source>
        <dbReference type="EMBL" id="CAH1444397.1"/>
    </source>
</evidence>
<feature type="region of interest" description="Disordered" evidence="1">
    <location>
        <begin position="63"/>
        <end position="92"/>
    </location>
</feature>
<reference evidence="2 3" key="1">
    <citation type="submission" date="2022-01" db="EMBL/GenBank/DDBJ databases">
        <authorList>
            <person name="Xiong W."/>
            <person name="Schranz E."/>
        </authorList>
    </citation>
    <scope>NUCLEOTIDE SEQUENCE [LARGE SCALE GENOMIC DNA]</scope>
</reference>
<comment type="caution">
    <text evidence="2">The sequence shown here is derived from an EMBL/GenBank/DDBJ whole genome shotgun (WGS) entry which is preliminary data.</text>
</comment>
<dbReference type="AlphaFoldDB" id="A0AAU9P2A6"/>
<dbReference type="EMBL" id="CAKMRJ010005523">
    <property type="protein sequence ID" value="CAH1444397.1"/>
    <property type="molecule type" value="Genomic_DNA"/>
</dbReference>
<keyword evidence="3" id="KW-1185">Reference proteome</keyword>
<accession>A0AAU9P2A6</accession>
<name>A0AAU9P2A6_9ASTR</name>
<protein>
    <submittedName>
        <fullName evidence="2">Uncharacterized protein</fullName>
    </submittedName>
</protein>
<dbReference type="Proteomes" id="UP001157418">
    <property type="component" value="Unassembled WGS sequence"/>
</dbReference>
<evidence type="ECO:0000313" key="3">
    <source>
        <dbReference type="Proteomes" id="UP001157418"/>
    </source>
</evidence>
<sequence length="92" mass="10617">MRIHPQHKHKHKDRASVYRHKYSLQMASLLDFFNCFSETSPSGKFVCDGDVCVLRKDRSVGSGASVKLKKNQKQQRSLRIPFVRREASQNAN</sequence>
<proteinExistence type="predicted"/>